<keyword evidence="3" id="KW-1185">Reference proteome</keyword>
<organism evidence="2 3">
    <name type="scientific">Streptomyces varsoviensis</name>
    <dbReference type="NCBI Taxonomy" id="67373"/>
    <lineage>
        <taxon>Bacteria</taxon>
        <taxon>Bacillati</taxon>
        <taxon>Actinomycetota</taxon>
        <taxon>Actinomycetes</taxon>
        <taxon>Kitasatosporales</taxon>
        <taxon>Streptomycetaceae</taxon>
        <taxon>Streptomyces</taxon>
    </lineage>
</organism>
<protein>
    <submittedName>
        <fullName evidence="2">Uncharacterized protein</fullName>
    </submittedName>
</protein>
<evidence type="ECO:0000256" key="1">
    <source>
        <dbReference type="SAM" id="Phobius"/>
    </source>
</evidence>
<sequence>AVVVLLLPAAVGVGGLAVRILGVHPVLRRSPLEGVPAVLLLIGVLLLPVLLDLVLLILVLLVLVPLIRLLPVPRKLLALVRLTGVLLLLIGVLLLSVLLRVVLFVLLVLPLL</sequence>
<name>A0ABR5JAL2_9ACTN</name>
<proteinExistence type="predicted"/>
<keyword evidence="1" id="KW-1133">Transmembrane helix</keyword>
<dbReference type="EMBL" id="LGUT01000776">
    <property type="protein sequence ID" value="KOG90343.1"/>
    <property type="molecule type" value="Genomic_DNA"/>
</dbReference>
<evidence type="ECO:0000313" key="2">
    <source>
        <dbReference type="EMBL" id="KOG90343.1"/>
    </source>
</evidence>
<comment type="caution">
    <text evidence="2">The sequence shown here is derived from an EMBL/GenBank/DDBJ whole genome shotgun (WGS) entry which is preliminary data.</text>
</comment>
<evidence type="ECO:0000313" key="3">
    <source>
        <dbReference type="Proteomes" id="UP000037020"/>
    </source>
</evidence>
<feature type="transmembrane region" description="Helical" evidence="1">
    <location>
        <begin position="76"/>
        <end position="109"/>
    </location>
</feature>
<keyword evidence="1" id="KW-0472">Membrane</keyword>
<accession>A0ABR5JAL2</accession>
<dbReference type="Proteomes" id="UP000037020">
    <property type="component" value="Unassembled WGS sequence"/>
</dbReference>
<reference evidence="2 3" key="1">
    <citation type="submission" date="2015-07" db="EMBL/GenBank/DDBJ databases">
        <authorList>
            <person name="Ju K.-S."/>
            <person name="Doroghazi J.R."/>
            <person name="Metcalf W.W."/>
        </authorList>
    </citation>
    <scope>NUCLEOTIDE SEQUENCE [LARGE SCALE GENOMIC DNA]</scope>
    <source>
        <strain evidence="2 3">NRRL B-3589</strain>
    </source>
</reference>
<feature type="non-terminal residue" evidence="2">
    <location>
        <position position="1"/>
    </location>
</feature>
<gene>
    <name evidence="2" type="ORF">ADK38_09280</name>
</gene>
<feature type="transmembrane region" description="Helical" evidence="1">
    <location>
        <begin position="38"/>
        <end position="64"/>
    </location>
</feature>
<keyword evidence="1" id="KW-0812">Transmembrane</keyword>